<organism evidence="5 6">
    <name type="scientific">Anaerococcus hydrogenalis</name>
    <dbReference type="NCBI Taxonomy" id="33029"/>
    <lineage>
        <taxon>Bacteria</taxon>
        <taxon>Bacillati</taxon>
        <taxon>Bacillota</taxon>
        <taxon>Tissierellia</taxon>
        <taxon>Tissierellales</taxon>
        <taxon>Peptoniphilaceae</taxon>
        <taxon>Anaerococcus</taxon>
    </lineage>
</organism>
<evidence type="ECO:0000256" key="2">
    <source>
        <dbReference type="ARBA" id="ARBA00023125"/>
    </source>
</evidence>
<dbReference type="AlphaFoldDB" id="A0A2N6UK76"/>
<keyword evidence="2" id="KW-0238">DNA-binding</keyword>
<evidence type="ECO:0000259" key="4">
    <source>
        <dbReference type="PROSITE" id="PS50995"/>
    </source>
</evidence>
<evidence type="ECO:0000313" key="5">
    <source>
        <dbReference type="EMBL" id="PMC82184.1"/>
    </source>
</evidence>
<dbReference type="GO" id="GO:0003700">
    <property type="term" value="F:DNA-binding transcription factor activity"/>
    <property type="evidence" value="ECO:0007669"/>
    <property type="project" value="InterPro"/>
</dbReference>
<feature type="domain" description="HTH marR-type" evidence="4">
    <location>
        <begin position="5"/>
        <end position="144"/>
    </location>
</feature>
<dbReference type="PANTHER" id="PTHR42756">
    <property type="entry name" value="TRANSCRIPTIONAL REGULATOR, MARR"/>
    <property type="match status" value="1"/>
</dbReference>
<evidence type="ECO:0000256" key="3">
    <source>
        <dbReference type="ARBA" id="ARBA00023163"/>
    </source>
</evidence>
<dbReference type="InterPro" id="IPR000835">
    <property type="entry name" value="HTH_MarR-typ"/>
</dbReference>
<protein>
    <submittedName>
        <fullName evidence="5">MarR family transcriptional regulator</fullName>
    </submittedName>
</protein>
<dbReference type="Proteomes" id="UP000235658">
    <property type="component" value="Unassembled WGS sequence"/>
</dbReference>
<keyword evidence="3" id="KW-0804">Transcription</keyword>
<evidence type="ECO:0000256" key="1">
    <source>
        <dbReference type="ARBA" id="ARBA00023015"/>
    </source>
</evidence>
<reference evidence="5 6" key="1">
    <citation type="submission" date="2017-09" db="EMBL/GenBank/DDBJ databases">
        <title>Bacterial strain isolated from the female urinary microbiota.</title>
        <authorList>
            <person name="Thomas-White K."/>
            <person name="Kumar N."/>
            <person name="Forster S."/>
            <person name="Putonti C."/>
            <person name="Lawley T."/>
            <person name="Wolfe A.J."/>
        </authorList>
    </citation>
    <scope>NUCLEOTIDE SEQUENCE [LARGE SCALE GENOMIC DNA]</scope>
    <source>
        <strain evidence="5 6">UMB0204</strain>
    </source>
</reference>
<name>A0A2N6UK76_9FIRM</name>
<gene>
    <name evidence="5" type="ORF">CJ192_00165</name>
</gene>
<dbReference type="Gene3D" id="1.10.10.10">
    <property type="entry name" value="Winged helix-like DNA-binding domain superfamily/Winged helix DNA-binding domain"/>
    <property type="match status" value="1"/>
</dbReference>
<proteinExistence type="predicted"/>
<sequence length="149" mass="17427">MQEDKSLYIFKLFSVIRKVQGLNNQSFKDMKANGIKTAIFLFLIYEKNITQSIIVERMAVAKQTINNVIMELCENGYIKRISDKDDKRIKILELTDKGKSYADDFLKPLNDYNENLYDRLGEKKIKQMIEDFSNLAEILCQINKEGENE</sequence>
<dbReference type="GeneID" id="84577590"/>
<dbReference type="InterPro" id="IPR036390">
    <property type="entry name" value="WH_DNA-bd_sf"/>
</dbReference>
<evidence type="ECO:0000313" key="6">
    <source>
        <dbReference type="Proteomes" id="UP000235658"/>
    </source>
</evidence>
<dbReference type="PROSITE" id="PS50995">
    <property type="entry name" value="HTH_MARR_2"/>
    <property type="match status" value="1"/>
</dbReference>
<dbReference type="Pfam" id="PF01047">
    <property type="entry name" value="MarR"/>
    <property type="match status" value="1"/>
</dbReference>
<dbReference type="RefSeq" id="WP_102197306.1">
    <property type="nucleotide sequence ID" value="NZ_CAUPDS010000010.1"/>
</dbReference>
<dbReference type="EMBL" id="PNHP01000001">
    <property type="protein sequence ID" value="PMC82184.1"/>
    <property type="molecule type" value="Genomic_DNA"/>
</dbReference>
<keyword evidence="1" id="KW-0805">Transcription regulation</keyword>
<dbReference type="PANTHER" id="PTHR42756:SF1">
    <property type="entry name" value="TRANSCRIPTIONAL REPRESSOR OF EMRAB OPERON"/>
    <property type="match status" value="1"/>
</dbReference>
<dbReference type="InterPro" id="IPR036388">
    <property type="entry name" value="WH-like_DNA-bd_sf"/>
</dbReference>
<dbReference type="GO" id="GO:0003677">
    <property type="term" value="F:DNA binding"/>
    <property type="evidence" value="ECO:0007669"/>
    <property type="project" value="UniProtKB-KW"/>
</dbReference>
<dbReference type="SUPFAM" id="SSF46785">
    <property type="entry name" value="Winged helix' DNA-binding domain"/>
    <property type="match status" value="1"/>
</dbReference>
<comment type="caution">
    <text evidence="5">The sequence shown here is derived from an EMBL/GenBank/DDBJ whole genome shotgun (WGS) entry which is preliminary data.</text>
</comment>
<accession>A0A2N6UK76</accession>
<dbReference type="SMART" id="SM00347">
    <property type="entry name" value="HTH_MARR"/>
    <property type="match status" value="1"/>
</dbReference>